<keyword evidence="2" id="KW-1003">Cell membrane</keyword>
<dbReference type="AlphaFoldDB" id="A0A1M3KZM3"/>
<keyword evidence="6" id="KW-0012">Acyltransferase</keyword>
<proteinExistence type="predicted"/>
<dbReference type="PANTHER" id="PTHR30606:SF10">
    <property type="entry name" value="PHOSPHATIDYLINOSITOL MANNOSIDE ACYLTRANSFERASE"/>
    <property type="match status" value="1"/>
</dbReference>
<comment type="caution">
    <text evidence="7">The sequence shown here is derived from an EMBL/GenBank/DDBJ whole genome shotgun (WGS) entry which is preliminary data.</text>
</comment>
<dbReference type="PANTHER" id="PTHR30606">
    <property type="entry name" value="LIPID A BIOSYNTHESIS LAUROYL ACYLTRANSFERASE"/>
    <property type="match status" value="1"/>
</dbReference>
<dbReference type="Proteomes" id="UP000184233">
    <property type="component" value="Unassembled WGS sequence"/>
</dbReference>
<dbReference type="GO" id="GO:0005886">
    <property type="term" value="C:plasma membrane"/>
    <property type="evidence" value="ECO:0007669"/>
    <property type="project" value="UniProtKB-SubCell"/>
</dbReference>
<name>A0A1M3KZM3_9BACT</name>
<reference evidence="7 8" key="1">
    <citation type="submission" date="2016-09" db="EMBL/GenBank/DDBJ databases">
        <title>Genome-resolved meta-omics ties microbial dynamics to process performance in biotechnology for thiocyanate degradation.</title>
        <authorList>
            <person name="Kantor R.S."/>
            <person name="Huddy R.J."/>
            <person name="Iyer R."/>
            <person name="Thomas B.C."/>
            <person name="Brown C.T."/>
            <person name="Anantharaman K."/>
            <person name="Tringe S."/>
            <person name="Hettich R.L."/>
            <person name="Harrison S.T."/>
            <person name="Banfield J.F."/>
        </authorList>
    </citation>
    <scope>NUCLEOTIDE SEQUENCE [LARGE SCALE GENOMIC DNA]</scope>
    <source>
        <strain evidence="7">59-99</strain>
    </source>
</reference>
<dbReference type="CDD" id="cd07984">
    <property type="entry name" value="LPLAT_LABLAT-like"/>
    <property type="match status" value="1"/>
</dbReference>
<evidence type="ECO:0000256" key="5">
    <source>
        <dbReference type="ARBA" id="ARBA00023136"/>
    </source>
</evidence>
<evidence type="ECO:0008006" key="9">
    <source>
        <dbReference type="Google" id="ProtNLM"/>
    </source>
</evidence>
<accession>A0A1M3KZM3</accession>
<evidence type="ECO:0000256" key="1">
    <source>
        <dbReference type="ARBA" id="ARBA00004533"/>
    </source>
</evidence>
<evidence type="ECO:0000313" key="7">
    <source>
        <dbReference type="EMBL" id="OJX57785.1"/>
    </source>
</evidence>
<dbReference type="GO" id="GO:0009247">
    <property type="term" value="P:glycolipid biosynthetic process"/>
    <property type="evidence" value="ECO:0007669"/>
    <property type="project" value="UniProtKB-ARBA"/>
</dbReference>
<evidence type="ECO:0000256" key="6">
    <source>
        <dbReference type="ARBA" id="ARBA00023315"/>
    </source>
</evidence>
<keyword evidence="5" id="KW-0472">Membrane</keyword>
<gene>
    <name evidence="7" type="ORF">BGO89_07385</name>
</gene>
<dbReference type="EMBL" id="MKVH01000021">
    <property type="protein sequence ID" value="OJX57785.1"/>
    <property type="molecule type" value="Genomic_DNA"/>
</dbReference>
<keyword evidence="4" id="KW-0808">Transferase</keyword>
<evidence type="ECO:0000313" key="8">
    <source>
        <dbReference type="Proteomes" id="UP000184233"/>
    </source>
</evidence>
<dbReference type="GO" id="GO:0016746">
    <property type="term" value="F:acyltransferase activity"/>
    <property type="evidence" value="ECO:0007669"/>
    <property type="project" value="UniProtKB-KW"/>
</dbReference>
<dbReference type="STRING" id="1895771.BGO89_07385"/>
<evidence type="ECO:0000256" key="4">
    <source>
        <dbReference type="ARBA" id="ARBA00022679"/>
    </source>
</evidence>
<dbReference type="InterPro" id="IPR004960">
    <property type="entry name" value="LipA_acyltrans"/>
</dbReference>
<keyword evidence="3" id="KW-0997">Cell inner membrane</keyword>
<comment type="subcellular location">
    <subcellularLocation>
        <location evidence="1">Cell inner membrane</location>
    </subcellularLocation>
</comment>
<protein>
    <recommendedName>
        <fullName evidence="9">Lipid A biosynthesis acyltransferase</fullName>
    </recommendedName>
</protein>
<evidence type="ECO:0000256" key="3">
    <source>
        <dbReference type="ARBA" id="ARBA00022519"/>
    </source>
</evidence>
<organism evidence="7 8">
    <name type="scientific">Candidatus Kapaibacterium thiocyanatum</name>
    <dbReference type="NCBI Taxonomy" id="1895771"/>
    <lineage>
        <taxon>Bacteria</taxon>
        <taxon>Pseudomonadati</taxon>
        <taxon>Candidatus Kapaibacteriota</taxon>
        <taxon>Candidatus Kapaibacteriia</taxon>
        <taxon>Candidatus Kapaibacteriales</taxon>
        <taxon>Candidatus Kapaibacteriaceae</taxon>
        <taxon>Candidatus Kapaibacterium</taxon>
    </lineage>
</organism>
<evidence type="ECO:0000256" key="2">
    <source>
        <dbReference type="ARBA" id="ARBA00022475"/>
    </source>
</evidence>
<dbReference type="Pfam" id="PF03279">
    <property type="entry name" value="Lip_A_acyltrans"/>
    <property type="match status" value="1"/>
</dbReference>
<sequence length="295" mass="32731">MGSFSDRIVTGGLLALGALSRAASIRRRIGIGRAMGDAMMKLDGRRLNITTTNVERAFPSMASGEIRSIVRESYHNLGITLAELLAIPSMSAGDIRRHMVIPGIEALRARAERREPSVLVSGHYGNWELLAMAGALHADTAFTIVVHPQKNRFADDLLNSYRTKFGNRLVSMSNAARTLVKVLDEGGSVAFLADQHANPQRDAWIPFFGRPTPTYEAPAALALRYGAQMYTAFPVRQADGGYVAPFEAIRMDDIPNDREGVRILTERHVKALEDAVRAHPGMWSWQHRRWREDDV</sequence>